<comment type="caution">
    <text evidence="3">The sequence shown here is derived from an EMBL/GenBank/DDBJ whole genome shotgun (WGS) entry which is preliminary data.</text>
</comment>
<protein>
    <submittedName>
        <fullName evidence="3">Glycerol-3-phosphate dehydrogenase</fullName>
    </submittedName>
</protein>
<sequence length="399" mass="44253">MKNVKILETDILIFGGGIAGLWTLGRLHQAGYRCLLLESGCIGGVQTPASQGIIHGGTKYALTGKLTGSSQAIRAMPGIWRDALAGHGELDLSAVRILSDHQYLWSTAGLVSRMAGFFAGKVMQSRIGEVEGENRPRLFQDTAFKGHVYRLEEPVLDVASLVEELFRQYGRYTLQVDWPDGIKFDVANQLVLLGDKGEKLQIRSRRTLLTAGAGNEALLRRLGLNQPAMQRRPLQMVMLRGKLPPLFAHCLGAGANPRLTITSYPLADGDHVWYLGGDIAEEGVDRSAQAQVSAAKRELQALMPWVDLSAVEWSTLEVDRAEPRQPGGKRPDNSYLEQLHDVMVAWPTKLAFAPRLAQQVIDRMQQDGIIPSKGELKIPEGWPRPPVTRLPWEQERQWF</sequence>
<evidence type="ECO:0000259" key="2">
    <source>
        <dbReference type="Pfam" id="PF01266"/>
    </source>
</evidence>
<gene>
    <name evidence="3" type="ORF">DIZ78_10620</name>
</gene>
<dbReference type="Proteomes" id="UP000254771">
    <property type="component" value="Unassembled WGS sequence"/>
</dbReference>
<proteinExistence type="predicted"/>
<evidence type="ECO:0000256" key="1">
    <source>
        <dbReference type="ARBA" id="ARBA00023002"/>
    </source>
</evidence>
<dbReference type="Gene3D" id="3.50.50.60">
    <property type="entry name" value="FAD/NAD(P)-binding domain"/>
    <property type="match status" value="1"/>
</dbReference>
<dbReference type="AlphaFoldDB" id="A0A370DKL7"/>
<evidence type="ECO:0000313" key="4">
    <source>
        <dbReference type="Proteomes" id="UP000254771"/>
    </source>
</evidence>
<name>A0A370DKL7_9GAMM</name>
<accession>A0A370DKL7</accession>
<feature type="domain" description="FAD dependent oxidoreductase" evidence="2">
    <location>
        <begin position="10"/>
        <end position="305"/>
    </location>
</feature>
<evidence type="ECO:0000313" key="3">
    <source>
        <dbReference type="EMBL" id="RDH85403.1"/>
    </source>
</evidence>
<dbReference type="EMBL" id="QFXE01000013">
    <property type="protein sequence ID" value="RDH85403.1"/>
    <property type="molecule type" value="Genomic_DNA"/>
</dbReference>
<dbReference type="SUPFAM" id="SSF51905">
    <property type="entry name" value="FAD/NAD(P)-binding domain"/>
    <property type="match status" value="1"/>
</dbReference>
<organism evidence="3 4">
    <name type="scientific">endosymbiont of Escarpia spicata</name>
    <dbReference type="NCBI Taxonomy" id="2200908"/>
    <lineage>
        <taxon>Bacteria</taxon>
        <taxon>Pseudomonadati</taxon>
        <taxon>Pseudomonadota</taxon>
        <taxon>Gammaproteobacteria</taxon>
        <taxon>sulfur-oxidizing symbionts</taxon>
    </lineage>
</organism>
<keyword evidence="1" id="KW-0560">Oxidoreductase</keyword>
<dbReference type="GO" id="GO:0016491">
    <property type="term" value="F:oxidoreductase activity"/>
    <property type="evidence" value="ECO:0007669"/>
    <property type="project" value="UniProtKB-KW"/>
</dbReference>
<dbReference type="Pfam" id="PF01266">
    <property type="entry name" value="DAO"/>
    <property type="match status" value="1"/>
</dbReference>
<keyword evidence="4" id="KW-1185">Reference proteome</keyword>
<dbReference type="InterPro" id="IPR036188">
    <property type="entry name" value="FAD/NAD-bd_sf"/>
</dbReference>
<dbReference type="InterPro" id="IPR006076">
    <property type="entry name" value="FAD-dep_OxRdtase"/>
</dbReference>
<dbReference type="Gene3D" id="3.30.9.10">
    <property type="entry name" value="D-Amino Acid Oxidase, subunit A, domain 2"/>
    <property type="match status" value="1"/>
</dbReference>
<reference evidence="3 4" key="1">
    <citation type="journal article" date="2018" name="ISME J.">
        <title>Endosymbiont genomes yield clues of tubeworm success.</title>
        <authorList>
            <person name="Li Y."/>
            <person name="Liles M.R."/>
            <person name="Halanych K.M."/>
        </authorList>
    </citation>
    <scope>NUCLEOTIDE SEQUENCE [LARGE SCALE GENOMIC DNA]</scope>
    <source>
        <strain evidence="3">A1462</strain>
    </source>
</reference>